<sequence>MRNRNYSNLQDERIKDLVLNKKSYPYYPEYILLDLIKEETVFKRGACSKYIHHEEFNTWQDYFCGDYYEKPQGKRIAFLQVCSWAKPYDFSYIGKKIREVTNKYPMVHPIILSNAGIIPYEYQMNPTFCAYDWMEDIEDPVIYEELMKEYRDKLIQRIRRYLESNSYDVVVQYGIPVKKYSMAPAIKDICKDLGIAFLLTPDIETYRNNKGKLVELKDSGEFYCLDEVLSSMDNSLNKVSRYVESINCNTSL</sequence>
<protein>
    <submittedName>
        <fullName evidence="2">Radical SAM protein</fullName>
    </submittedName>
</protein>
<dbReference type="Proteomes" id="UP000236165">
    <property type="component" value="Unassembled WGS sequence"/>
</dbReference>
<comment type="caution">
    <text evidence="1">The sequence shown here is derived from an EMBL/GenBank/DDBJ whole genome shotgun (WGS) entry which is preliminary data.</text>
</comment>
<dbReference type="Proteomes" id="UP000194131">
    <property type="component" value="Unassembled WGS sequence"/>
</dbReference>
<dbReference type="EMBL" id="MRWU01000030">
    <property type="protein sequence ID" value="OSX89565.1"/>
    <property type="molecule type" value="Genomic_DNA"/>
</dbReference>
<evidence type="ECO:0000313" key="6">
    <source>
        <dbReference type="Proteomes" id="UP000190696"/>
    </source>
</evidence>
<dbReference type="InterPro" id="IPR036895">
    <property type="entry name" value="Uracil-DNA_glycosylase-like_sf"/>
</dbReference>
<dbReference type="Proteomes" id="UP000175706">
    <property type="component" value="Unassembled WGS sequence"/>
</dbReference>
<reference evidence="1 5" key="1">
    <citation type="submission" date="2016-05" db="EMBL/GenBank/DDBJ databases">
        <title>Bacillus thuringiensis and Bacillus weihenstephanensis as novel biocontrol agents of wilt causing Verticillium species.</title>
        <authorList>
            <person name="Hollensteiner J."/>
            <person name="Wemheuer F."/>
            <person name="Harting R."/>
            <person name="Kolarzyk A."/>
            <person name="Diaz-Valerio S."/>
            <person name="Poehlein A."/>
            <person name="Brzuszkiewicz E."/>
            <person name="Nesemann K."/>
            <person name="Braus-Stromeyer S."/>
            <person name="Braus G."/>
            <person name="Daniel R."/>
            <person name="Liesegang H."/>
        </authorList>
    </citation>
    <scope>NUCLEOTIDE SEQUENCE [LARGE SCALE GENOMIC DNA]</scope>
    <source>
        <strain evidence="1 5">GOE8</strain>
    </source>
</reference>
<accession>A0A1S9X917</accession>
<evidence type="ECO:0000313" key="1">
    <source>
        <dbReference type="EMBL" id="OFD70284.1"/>
    </source>
</evidence>
<dbReference type="PATRIC" id="fig|86662.25.peg.5872"/>
<dbReference type="AlphaFoldDB" id="A0A1E8AYK2"/>
<dbReference type="EMBL" id="LXLT01000101">
    <property type="protein sequence ID" value="OFD70284.1"/>
    <property type="molecule type" value="Genomic_DNA"/>
</dbReference>
<reference evidence="4 8" key="2">
    <citation type="submission" date="2016-10" db="EMBL/GenBank/DDBJ databases">
        <title>Genome Sequence of Bacillus weihenstephanensis GM6LP.</title>
        <authorList>
            <person name="Poehlein A."/>
            <person name="Wemheuer F."/>
            <person name="Hollensteiner J."/>
            <person name="Wemheuer B."/>
        </authorList>
    </citation>
    <scope>NUCLEOTIDE SEQUENCE [LARGE SCALE GENOMIC DNA]</scope>
    <source>
        <strain evidence="4 8">GM6LP</strain>
    </source>
</reference>
<evidence type="ECO:0000313" key="2">
    <source>
        <dbReference type="EMBL" id="OOR03142.1"/>
    </source>
</evidence>
<organism evidence="1 5">
    <name type="scientific">Bacillus mycoides</name>
    <dbReference type="NCBI Taxonomy" id="1405"/>
    <lineage>
        <taxon>Bacteria</taxon>
        <taxon>Bacillati</taxon>
        <taxon>Bacillota</taxon>
        <taxon>Bacilli</taxon>
        <taxon>Bacillales</taxon>
        <taxon>Bacillaceae</taxon>
        <taxon>Bacillus</taxon>
        <taxon>Bacillus cereus group</taxon>
    </lineage>
</organism>
<dbReference type="Proteomes" id="UP000190696">
    <property type="component" value="Unassembled WGS sequence"/>
</dbReference>
<evidence type="ECO:0000313" key="8">
    <source>
        <dbReference type="Proteomes" id="UP000236165"/>
    </source>
</evidence>
<evidence type="ECO:0000313" key="7">
    <source>
        <dbReference type="Proteomes" id="UP000194131"/>
    </source>
</evidence>
<reference evidence="2 6" key="4">
    <citation type="submission" date="2017-01" db="EMBL/GenBank/DDBJ databases">
        <title>Bacillus cereus isolates.</title>
        <authorList>
            <person name="Beno S.M."/>
        </authorList>
    </citation>
    <scope>NUCLEOTIDE SEQUENCE [LARGE SCALE GENOMIC DNA]</scope>
    <source>
        <strain evidence="2 6">FSL W7-1108</strain>
    </source>
</reference>
<proteinExistence type="predicted"/>
<evidence type="ECO:0000313" key="3">
    <source>
        <dbReference type="EMBL" id="OSX89565.1"/>
    </source>
</evidence>
<gene>
    <name evidence="4" type="ORF">BACWE_34270</name>
    <name evidence="2" type="ORF">BW900_28560</name>
    <name evidence="1" type="ORF">BWGOE8_56970</name>
    <name evidence="3" type="ORF">S3E15_03820</name>
</gene>
<dbReference type="EMBL" id="MUAI01000057">
    <property type="protein sequence ID" value="OOR03142.1"/>
    <property type="molecule type" value="Genomic_DNA"/>
</dbReference>
<dbReference type="RefSeq" id="WP_002191891.1">
    <property type="nucleotide sequence ID" value="NZ_CP035955.1"/>
</dbReference>
<dbReference type="EMBL" id="MKZQ01000037">
    <property type="protein sequence ID" value="PJN69677.1"/>
    <property type="molecule type" value="Genomic_DNA"/>
</dbReference>
<name>A0A1E8AYK2_BACMY</name>
<accession>A0A1E8AYK2</accession>
<dbReference type="Gene3D" id="3.40.50.10630">
    <property type="entry name" value="Uracil-DNA glycosylase-like"/>
    <property type="match status" value="1"/>
</dbReference>
<dbReference type="SUPFAM" id="SSF52141">
    <property type="entry name" value="Uracil-DNA glycosylase-like"/>
    <property type="match status" value="1"/>
</dbReference>
<evidence type="ECO:0000313" key="5">
    <source>
        <dbReference type="Proteomes" id="UP000175706"/>
    </source>
</evidence>
<reference evidence="3 7" key="3">
    <citation type="submission" date="2016-12" db="EMBL/GenBank/DDBJ databases">
        <title>Genome Sequences of Twelve Sporeforming Bacillus Species Isolated from Foods.</title>
        <authorList>
            <person name="De Jong A."/>
            <person name="Holsappel S."/>
            <person name="Kuipers O.P."/>
        </authorList>
    </citation>
    <scope>NUCLEOTIDE SEQUENCE [LARGE SCALE GENOMIC DNA]</scope>
    <source>
        <strain evidence="3 7">S3E15</strain>
    </source>
</reference>
<evidence type="ECO:0000313" key="4">
    <source>
        <dbReference type="EMBL" id="PJN69677.1"/>
    </source>
</evidence>